<evidence type="ECO:0000256" key="2">
    <source>
        <dbReference type="ARBA" id="ARBA00004413"/>
    </source>
</evidence>
<evidence type="ECO:0000256" key="4">
    <source>
        <dbReference type="ARBA" id="ARBA00021870"/>
    </source>
</evidence>
<evidence type="ECO:0000256" key="3">
    <source>
        <dbReference type="ARBA" id="ARBA00010299"/>
    </source>
</evidence>
<organism evidence="13 14">
    <name type="scientific">Candidatus Marinarcus aquaticus</name>
    <dbReference type="NCBI Taxonomy" id="2044504"/>
    <lineage>
        <taxon>Bacteria</taxon>
        <taxon>Pseudomonadati</taxon>
        <taxon>Campylobacterota</taxon>
        <taxon>Epsilonproteobacteria</taxon>
        <taxon>Campylobacterales</taxon>
        <taxon>Arcobacteraceae</taxon>
        <taxon>Candidatus Marinarcus</taxon>
    </lineage>
</organism>
<dbReference type="OrthoDB" id="9780302at2"/>
<comment type="subcellular location">
    <subcellularLocation>
        <location evidence="1">Bacterial flagellum basal body</location>
    </subcellularLocation>
    <subcellularLocation>
        <location evidence="2">Cell membrane</location>
        <topology evidence="2">Peripheral membrane protein</topology>
        <orientation evidence="2">Cytoplasmic side</orientation>
    </subcellularLocation>
</comment>
<keyword evidence="5" id="KW-1003">Cell membrane</keyword>
<dbReference type="GO" id="GO:0009425">
    <property type="term" value="C:bacterial-type flagellum basal body"/>
    <property type="evidence" value="ECO:0007669"/>
    <property type="project" value="UniProtKB-SubCell"/>
</dbReference>
<feature type="domain" description="Flagellar motor switch protein FliG C-terminal" evidence="10">
    <location>
        <begin position="228"/>
        <end position="332"/>
    </location>
</feature>
<dbReference type="InterPro" id="IPR000090">
    <property type="entry name" value="Flg_Motor_Flig"/>
</dbReference>
<keyword evidence="9" id="KW-0975">Bacterial flagellum</keyword>
<protein>
    <recommendedName>
        <fullName evidence="4">Flagellar motor switch protein FliG</fullName>
    </recommendedName>
</protein>
<dbReference type="GO" id="GO:0006935">
    <property type="term" value="P:chemotaxis"/>
    <property type="evidence" value="ECO:0007669"/>
    <property type="project" value="UniProtKB-KW"/>
</dbReference>
<gene>
    <name evidence="13" type="ORF">CRV04_09400</name>
</gene>
<keyword evidence="13" id="KW-0966">Cell projection</keyword>
<evidence type="ECO:0000256" key="5">
    <source>
        <dbReference type="ARBA" id="ARBA00022475"/>
    </source>
</evidence>
<dbReference type="NCBIfam" id="TIGR00207">
    <property type="entry name" value="fliG"/>
    <property type="match status" value="1"/>
</dbReference>
<dbReference type="InterPro" id="IPR028263">
    <property type="entry name" value="FliG_N"/>
</dbReference>
<dbReference type="PANTHER" id="PTHR30534">
    <property type="entry name" value="FLAGELLAR MOTOR SWITCH PROTEIN FLIG"/>
    <property type="match status" value="1"/>
</dbReference>
<dbReference type="InterPro" id="IPR032779">
    <property type="entry name" value="FliG_M"/>
</dbReference>
<keyword evidence="6" id="KW-0145">Chemotaxis</keyword>
<evidence type="ECO:0000256" key="9">
    <source>
        <dbReference type="ARBA" id="ARBA00023143"/>
    </source>
</evidence>
<evidence type="ECO:0000313" key="14">
    <source>
        <dbReference type="Proteomes" id="UP000290657"/>
    </source>
</evidence>
<comment type="caution">
    <text evidence="13">The sequence shown here is derived from an EMBL/GenBank/DDBJ whole genome shotgun (WGS) entry which is preliminary data.</text>
</comment>
<reference evidence="13 14" key="1">
    <citation type="submission" date="2017-10" db="EMBL/GenBank/DDBJ databases">
        <title>Genomics of the genus Arcobacter.</title>
        <authorList>
            <person name="Perez-Cataluna A."/>
            <person name="Figueras M.J."/>
        </authorList>
    </citation>
    <scope>NUCLEOTIDE SEQUENCE [LARGE SCALE GENOMIC DNA]</scope>
    <source>
        <strain evidence="13 14">CECT 8987</strain>
    </source>
</reference>
<dbReference type="InterPro" id="IPR011002">
    <property type="entry name" value="FliG_a-hlx"/>
</dbReference>
<dbReference type="PANTHER" id="PTHR30534:SF0">
    <property type="entry name" value="FLAGELLAR MOTOR SWITCH PROTEIN FLIG"/>
    <property type="match status" value="1"/>
</dbReference>
<name>A0A4Q0XNI9_9BACT</name>
<dbReference type="SUPFAM" id="SSF48029">
    <property type="entry name" value="FliG"/>
    <property type="match status" value="2"/>
</dbReference>
<dbReference type="Pfam" id="PF14841">
    <property type="entry name" value="FliG_M"/>
    <property type="match status" value="1"/>
</dbReference>
<keyword evidence="7" id="KW-0283">Flagellar rotation</keyword>
<proteinExistence type="inferred from homology"/>
<dbReference type="GO" id="GO:0005886">
    <property type="term" value="C:plasma membrane"/>
    <property type="evidence" value="ECO:0007669"/>
    <property type="project" value="UniProtKB-SubCell"/>
</dbReference>
<keyword evidence="13" id="KW-0969">Cilium</keyword>
<dbReference type="EMBL" id="PDKN01000006">
    <property type="protein sequence ID" value="RXJ56251.1"/>
    <property type="molecule type" value="Genomic_DNA"/>
</dbReference>
<evidence type="ECO:0000259" key="10">
    <source>
        <dbReference type="Pfam" id="PF01706"/>
    </source>
</evidence>
<keyword evidence="8" id="KW-0472">Membrane</keyword>
<dbReference type="GO" id="GO:0003774">
    <property type="term" value="F:cytoskeletal motor activity"/>
    <property type="evidence" value="ECO:0007669"/>
    <property type="project" value="InterPro"/>
</dbReference>
<evidence type="ECO:0000256" key="6">
    <source>
        <dbReference type="ARBA" id="ARBA00022500"/>
    </source>
</evidence>
<accession>A0A4Q0XNI9</accession>
<keyword evidence="13" id="KW-0282">Flagellum</keyword>
<evidence type="ECO:0000256" key="8">
    <source>
        <dbReference type="ARBA" id="ARBA00023136"/>
    </source>
</evidence>
<dbReference type="InterPro" id="IPR023087">
    <property type="entry name" value="Flg_Motor_Flig_C"/>
</dbReference>
<dbReference type="Pfam" id="PF14842">
    <property type="entry name" value="FliG_N"/>
    <property type="match status" value="1"/>
</dbReference>
<dbReference type="Gene3D" id="1.10.220.30">
    <property type="match status" value="3"/>
</dbReference>
<evidence type="ECO:0000256" key="1">
    <source>
        <dbReference type="ARBA" id="ARBA00004117"/>
    </source>
</evidence>
<feature type="domain" description="Flagellar motor switch protein FliG middle" evidence="11">
    <location>
        <begin position="127"/>
        <end position="200"/>
    </location>
</feature>
<dbReference type="Proteomes" id="UP000290657">
    <property type="component" value="Unassembled WGS sequence"/>
</dbReference>
<evidence type="ECO:0000313" key="13">
    <source>
        <dbReference type="EMBL" id="RXJ56251.1"/>
    </source>
</evidence>
<dbReference type="Pfam" id="PF01706">
    <property type="entry name" value="FliG_C"/>
    <property type="match status" value="1"/>
</dbReference>
<evidence type="ECO:0000256" key="7">
    <source>
        <dbReference type="ARBA" id="ARBA00022779"/>
    </source>
</evidence>
<keyword evidence="14" id="KW-1185">Reference proteome</keyword>
<dbReference type="RefSeq" id="WP_128996593.1">
    <property type="nucleotide sequence ID" value="NZ_PDKN01000006.1"/>
</dbReference>
<sequence length="339" mass="37911">MLDLLEEEHKEILKGMPMIERVATFCILLGEGPTVKIFQHLPKHYVEDISTAITQIKSIDKETSLAILNEFHILIKSSGYISSGGYEYAKEILYKSLGKGEADDVLSRLSKIKLASQAFSYLDAINPKQLADFIKDESPQTIAVILAHMEAPGAAEVLMQLDEDVKVKVTMQMATIKDVSPDVVRTVSLILEKKLESLLSSIVDVGGVKVVADMLNRVGPKSQDILKNINGVDTLLATKIKENMFVFEDLLNLDNDYVMKILQNCETPDVAVAMKNATSEDLEKVTSAMSQRARDRFMEEFEMLTKVKIKDIEAAQRKMLDVAQKLIEEGVIDREMDEQ</sequence>
<comment type="similarity">
    <text evidence="3">Belongs to the FliG family.</text>
</comment>
<evidence type="ECO:0000259" key="11">
    <source>
        <dbReference type="Pfam" id="PF14841"/>
    </source>
</evidence>
<dbReference type="PRINTS" id="PR00954">
    <property type="entry name" value="FLGMOTORFLIG"/>
</dbReference>
<feature type="domain" description="Flagellar motor switch protein FliG N-terminal" evidence="12">
    <location>
        <begin position="16"/>
        <end position="111"/>
    </location>
</feature>
<dbReference type="GO" id="GO:0071973">
    <property type="term" value="P:bacterial-type flagellum-dependent cell motility"/>
    <property type="evidence" value="ECO:0007669"/>
    <property type="project" value="InterPro"/>
</dbReference>
<evidence type="ECO:0000259" key="12">
    <source>
        <dbReference type="Pfam" id="PF14842"/>
    </source>
</evidence>
<dbReference type="AlphaFoldDB" id="A0A4Q0XNI9"/>